<comment type="subcellular location">
    <subcellularLocation>
        <location evidence="1">Mitochondrion</location>
    </subcellularLocation>
</comment>
<dbReference type="EMBL" id="JAFEKC020000020">
    <property type="protein sequence ID" value="KAK0508483.1"/>
    <property type="molecule type" value="Genomic_DNA"/>
</dbReference>
<comment type="similarity">
    <text evidence="2">Belongs to the mitochondrion-specific ribosomal protein mL50 family.</text>
</comment>
<comment type="caution">
    <text evidence="8">The sequence shown here is derived from an EMBL/GenBank/DDBJ whole genome shotgun (WGS) entry which is preliminary data.</text>
</comment>
<name>A0AA39UY84_9LECA</name>
<protein>
    <recommendedName>
        <fullName evidence="6">Large ribosomal subunit protein mL50</fullName>
    </recommendedName>
</protein>
<feature type="compositionally biased region" description="Basic and acidic residues" evidence="7">
    <location>
        <begin position="86"/>
        <end position="108"/>
    </location>
</feature>
<sequence>MAASQIGVVAGRRSLQATSRSHYTCPQCQLCAYRASHKTSSPLRHLPARRHASFMDSETWRKRIWGPNPPGPKDLYKDGPPSFLDQMREKRQRDKQEEPRDGEGKTEALEEGIEGNDNTEGYKPATTWEKLPRIGGDTWAKNQYVSTHSFEGFMYSKLESREEIIMAIHQALVEVFALKQADLPLSMDVNPTTSMPHNEYLRWLAEDASFEKTENGETQLVLGSKELQDAIIDSIMPKEPTEDETTEAGAVMEQQQPIEEGLAEATNLEQVDDAGGLGGPALATDRQHVEADNTESVETSEAWPLVESLDPANIDDDGRPIAPANDSWRDVPLENQAVKFAVLKRVMQLTGTRISDPNIGSITNSKILLTHLVKKPKPKKLADNLISKELAELPNVQISKRRYGLIDKEKEVGRWKVIKQELEKFGLQPIKGRGIGRKPVTL</sequence>
<dbReference type="Proteomes" id="UP001166286">
    <property type="component" value="Unassembled WGS sequence"/>
</dbReference>
<evidence type="ECO:0000256" key="5">
    <source>
        <dbReference type="ARBA" id="ARBA00023274"/>
    </source>
</evidence>
<dbReference type="Pfam" id="PF10501">
    <property type="entry name" value="Ribosomal_L50"/>
    <property type="match status" value="1"/>
</dbReference>
<evidence type="ECO:0000256" key="3">
    <source>
        <dbReference type="ARBA" id="ARBA00022980"/>
    </source>
</evidence>
<organism evidence="8 9">
    <name type="scientific">Cladonia borealis</name>
    <dbReference type="NCBI Taxonomy" id="184061"/>
    <lineage>
        <taxon>Eukaryota</taxon>
        <taxon>Fungi</taxon>
        <taxon>Dikarya</taxon>
        <taxon>Ascomycota</taxon>
        <taxon>Pezizomycotina</taxon>
        <taxon>Lecanoromycetes</taxon>
        <taxon>OSLEUM clade</taxon>
        <taxon>Lecanoromycetidae</taxon>
        <taxon>Lecanorales</taxon>
        <taxon>Lecanorineae</taxon>
        <taxon>Cladoniaceae</taxon>
        <taxon>Cladonia</taxon>
    </lineage>
</organism>
<keyword evidence="5" id="KW-0687">Ribonucleoprotein</keyword>
<dbReference type="AlphaFoldDB" id="A0AA39UY84"/>
<keyword evidence="4" id="KW-0496">Mitochondrion</keyword>
<dbReference type="InterPro" id="IPR018305">
    <property type="entry name" value="Ribosomal_m50"/>
</dbReference>
<dbReference type="GO" id="GO:0005840">
    <property type="term" value="C:ribosome"/>
    <property type="evidence" value="ECO:0007669"/>
    <property type="project" value="UniProtKB-KW"/>
</dbReference>
<evidence type="ECO:0000256" key="1">
    <source>
        <dbReference type="ARBA" id="ARBA00004173"/>
    </source>
</evidence>
<dbReference type="GO" id="GO:0005739">
    <property type="term" value="C:mitochondrion"/>
    <property type="evidence" value="ECO:0007669"/>
    <property type="project" value="UniProtKB-SubCell"/>
</dbReference>
<keyword evidence="3" id="KW-0689">Ribosomal protein</keyword>
<keyword evidence="9" id="KW-1185">Reference proteome</keyword>
<gene>
    <name evidence="8" type="ORF">JMJ35_008759</name>
</gene>
<evidence type="ECO:0000256" key="4">
    <source>
        <dbReference type="ARBA" id="ARBA00023128"/>
    </source>
</evidence>
<evidence type="ECO:0000313" key="9">
    <source>
        <dbReference type="Proteomes" id="UP001166286"/>
    </source>
</evidence>
<proteinExistence type="inferred from homology"/>
<dbReference type="GO" id="GO:1990904">
    <property type="term" value="C:ribonucleoprotein complex"/>
    <property type="evidence" value="ECO:0007669"/>
    <property type="project" value="UniProtKB-KW"/>
</dbReference>
<accession>A0AA39UY84</accession>
<reference evidence="8" key="1">
    <citation type="submission" date="2023-03" db="EMBL/GenBank/DDBJ databases">
        <title>Complete genome of Cladonia borealis.</title>
        <authorList>
            <person name="Park H."/>
        </authorList>
    </citation>
    <scope>NUCLEOTIDE SEQUENCE</scope>
    <source>
        <strain evidence="8">ANT050790</strain>
    </source>
</reference>
<evidence type="ECO:0000256" key="6">
    <source>
        <dbReference type="ARBA" id="ARBA00035183"/>
    </source>
</evidence>
<evidence type="ECO:0000313" key="8">
    <source>
        <dbReference type="EMBL" id="KAK0508483.1"/>
    </source>
</evidence>
<feature type="region of interest" description="Disordered" evidence="7">
    <location>
        <begin position="62"/>
        <end position="124"/>
    </location>
</feature>
<evidence type="ECO:0000256" key="7">
    <source>
        <dbReference type="SAM" id="MobiDB-lite"/>
    </source>
</evidence>
<evidence type="ECO:0000256" key="2">
    <source>
        <dbReference type="ARBA" id="ARBA00008860"/>
    </source>
</evidence>